<sequence>MMKSLLWLFAFFCIAYRLVINASPIANPPSSSTSSQLGCKDFPINCVVDSQCGDGQACRLSKKGSSCVSNTTSVDDQLIKNVQDLGCAEAIKFVPYSLQVPFVFVTIQADLTAFSS</sequence>
<accession>A0ACA9MGB7</accession>
<dbReference type="Proteomes" id="UP000789920">
    <property type="component" value="Unassembled WGS sequence"/>
</dbReference>
<gene>
    <name evidence="1" type="ORF">RPERSI_LOCUS5267</name>
</gene>
<name>A0ACA9MGB7_9GLOM</name>
<reference evidence="1" key="1">
    <citation type="submission" date="2021-06" db="EMBL/GenBank/DDBJ databases">
        <authorList>
            <person name="Kallberg Y."/>
            <person name="Tangrot J."/>
            <person name="Rosling A."/>
        </authorList>
    </citation>
    <scope>NUCLEOTIDE SEQUENCE</scope>
    <source>
        <strain evidence="1">MA461A</strain>
    </source>
</reference>
<evidence type="ECO:0000313" key="2">
    <source>
        <dbReference type="Proteomes" id="UP000789920"/>
    </source>
</evidence>
<protein>
    <submittedName>
        <fullName evidence="1">36045_t:CDS:1</fullName>
    </submittedName>
</protein>
<evidence type="ECO:0000313" key="1">
    <source>
        <dbReference type="EMBL" id="CAG8584022.1"/>
    </source>
</evidence>
<keyword evidence="2" id="KW-1185">Reference proteome</keyword>
<proteinExistence type="predicted"/>
<organism evidence="1 2">
    <name type="scientific">Racocetra persica</name>
    <dbReference type="NCBI Taxonomy" id="160502"/>
    <lineage>
        <taxon>Eukaryota</taxon>
        <taxon>Fungi</taxon>
        <taxon>Fungi incertae sedis</taxon>
        <taxon>Mucoromycota</taxon>
        <taxon>Glomeromycotina</taxon>
        <taxon>Glomeromycetes</taxon>
        <taxon>Diversisporales</taxon>
        <taxon>Gigasporaceae</taxon>
        <taxon>Racocetra</taxon>
    </lineage>
</organism>
<dbReference type="EMBL" id="CAJVQC010007798">
    <property type="protein sequence ID" value="CAG8584022.1"/>
    <property type="molecule type" value="Genomic_DNA"/>
</dbReference>
<comment type="caution">
    <text evidence="1">The sequence shown here is derived from an EMBL/GenBank/DDBJ whole genome shotgun (WGS) entry which is preliminary data.</text>
</comment>